<keyword evidence="2" id="KW-1185">Reference proteome</keyword>
<gene>
    <name evidence="1" type="ORF">FHS31_002331</name>
</gene>
<protein>
    <recommendedName>
        <fullName evidence="3">Topoisomerase II</fullName>
    </recommendedName>
</protein>
<evidence type="ECO:0000313" key="2">
    <source>
        <dbReference type="Proteomes" id="UP000727456"/>
    </source>
</evidence>
<dbReference type="RefSeq" id="WP_167073620.1">
    <property type="nucleotide sequence ID" value="NZ_JAAOZC010000005.1"/>
</dbReference>
<evidence type="ECO:0000313" key="1">
    <source>
        <dbReference type="EMBL" id="NIJ08710.1"/>
    </source>
</evidence>
<comment type="caution">
    <text evidence="1">The sequence shown here is derived from an EMBL/GenBank/DDBJ whole genome shotgun (WGS) entry which is preliminary data.</text>
</comment>
<name>A0ABX0TY82_9SPHN</name>
<dbReference type="Proteomes" id="UP000727456">
    <property type="component" value="Unassembled WGS sequence"/>
</dbReference>
<evidence type="ECO:0008006" key="3">
    <source>
        <dbReference type="Google" id="ProtNLM"/>
    </source>
</evidence>
<dbReference type="EMBL" id="JAAOZC010000005">
    <property type="protein sequence ID" value="NIJ08710.1"/>
    <property type="molecule type" value="Genomic_DNA"/>
</dbReference>
<sequence length="357" mass="40750">MAKRDPNKTARNKRIETMKVQLRALLPTVLKETGLDSEASLNAKIGGKADEFIDLKNEVITSAEHYASLYLDGFKGSLSTTGWRTSFDDMYDLFAGSKAAQQYMMLFLERSYLKHYDEYSKRRPSEEEAAIWIGQNSADYGLLVTPRFAKGDWQNDRSEIRHFKPGYWTIGHVLETGFVIPGKNKRMPFADVDAYLDFFENVLVRHSKSKYQIELAEQYSAYVRAAPNPLAVPLLIPELRYEGRETKHKYRLDFTVIDPVTMQKTGFELSPWSSHGELTGTKGKTQKEINAEASANFDKEMKKHKQYYKKHGIFALIYTDADLADMGGVFADVEECLSPKEVNTQLNFHLLSSFFGP</sequence>
<proteinExistence type="predicted"/>
<accession>A0ABX0TY82</accession>
<organism evidence="1 2">
    <name type="scientific">Sphingomonas vulcanisoli</name>
    <dbReference type="NCBI Taxonomy" id="1658060"/>
    <lineage>
        <taxon>Bacteria</taxon>
        <taxon>Pseudomonadati</taxon>
        <taxon>Pseudomonadota</taxon>
        <taxon>Alphaproteobacteria</taxon>
        <taxon>Sphingomonadales</taxon>
        <taxon>Sphingomonadaceae</taxon>
        <taxon>Sphingomonas</taxon>
    </lineage>
</organism>
<reference evidence="1 2" key="1">
    <citation type="submission" date="2020-03" db="EMBL/GenBank/DDBJ databases">
        <title>Genomic Encyclopedia of Type Strains, Phase III (KMG-III): the genomes of soil and plant-associated and newly described type strains.</title>
        <authorList>
            <person name="Whitman W."/>
        </authorList>
    </citation>
    <scope>NUCLEOTIDE SEQUENCE [LARGE SCALE GENOMIC DNA]</scope>
    <source>
        <strain evidence="1 2">CECT 8804</strain>
    </source>
</reference>